<sequence>MEAMGRQEMAYSKLARAMPNFYKEIDYGGDSYGGSNHRGGNLTHRREMGIGNFSSHAKIFFYHIRYDDWEGGGGGYEGVNDTYDYYENSPYDYYKGYHDSYDDGHQSCGIGEFSIPCLHHNINERKETYHGVRRPSFGNVHNIASCNASKCNIAHFLWLFEGVDSIMNPLKRRGMV</sequence>
<dbReference type="Proteomes" id="UP001060085">
    <property type="component" value="Linkage Group LG04"/>
</dbReference>
<keyword evidence="2" id="KW-1185">Reference proteome</keyword>
<protein>
    <submittedName>
        <fullName evidence="1">Uncharacterized protein</fullName>
    </submittedName>
</protein>
<dbReference type="EMBL" id="CM044704">
    <property type="protein sequence ID" value="KAI5667010.1"/>
    <property type="molecule type" value="Genomic_DNA"/>
</dbReference>
<accession>A0ACC0B2X9</accession>
<organism evidence="1 2">
    <name type="scientific">Catharanthus roseus</name>
    <name type="common">Madagascar periwinkle</name>
    <name type="synonym">Vinca rosea</name>
    <dbReference type="NCBI Taxonomy" id="4058"/>
    <lineage>
        <taxon>Eukaryota</taxon>
        <taxon>Viridiplantae</taxon>
        <taxon>Streptophyta</taxon>
        <taxon>Embryophyta</taxon>
        <taxon>Tracheophyta</taxon>
        <taxon>Spermatophyta</taxon>
        <taxon>Magnoliopsida</taxon>
        <taxon>eudicotyledons</taxon>
        <taxon>Gunneridae</taxon>
        <taxon>Pentapetalae</taxon>
        <taxon>asterids</taxon>
        <taxon>lamiids</taxon>
        <taxon>Gentianales</taxon>
        <taxon>Apocynaceae</taxon>
        <taxon>Rauvolfioideae</taxon>
        <taxon>Vinceae</taxon>
        <taxon>Catharanthinae</taxon>
        <taxon>Catharanthus</taxon>
    </lineage>
</organism>
<comment type="caution">
    <text evidence="1">The sequence shown here is derived from an EMBL/GenBank/DDBJ whole genome shotgun (WGS) entry which is preliminary data.</text>
</comment>
<reference evidence="2" key="1">
    <citation type="journal article" date="2023" name="Nat. Plants">
        <title>Single-cell RNA sequencing provides a high-resolution roadmap for understanding the multicellular compartmentation of specialized metabolism.</title>
        <authorList>
            <person name="Sun S."/>
            <person name="Shen X."/>
            <person name="Li Y."/>
            <person name="Li Y."/>
            <person name="Wang S."/>
            <person name="Li R."/>
            <person name="Zhang H."/>
            <person name="Shen G."/>
            <person name="Guo B."/>
            <person name="Wei J."/>
            <person name="Xu J."/>
            <person name="St-Pierre B."/>
            <person name="Chen S."/>
            <person name="Sun C."/>
        </authorList>
    </citation>
    <scope>NUCLEOTIDE SEQUENCE [LARGE SCALE GENOMIC DNA]</scope>
</reference>
<evidence type="ECO:0000313" key="2">
    <source>
        <dbReference type="Proteomes" id="UP001060085"/>
    </source>
</evidence>
<evidence type="ECO:0000313" key="1">
    <source>
        <dbReference type="EMBL" id="KAI5667010.1"/>
    </source>
</evidence>
<name>A0ACC0B2X9_CATRO</name>
<proteinExistence type="predicted"/>
<gene>
    <name evidence="1" type="ORF">M9H77_16863</name>
</gene>